<dbReference type="OMA" id="FNIHHEE"/>
<evidence type="ECO:0000313" key="2">
    <source>
        <dbReference type="Proteomes" id="UP000220797"/>
    </source>
</evidence>
<sequence length="484" mass="57203">MSNLTFSEEKYIKLINLAKKLEECQKDLLQYQKVEIINKCNNTNLPYDINSSKFKIKNVNKKHKIKNSILRKNTDKRTQTGASTFLQHKEFPKSNKLKADVTSRKINDNKNLCILKNKNIGVYNENQKKKNYITKFIKSESLDRNKGEKINLKESSFTNFCRKEVSEKKHLINHFDEKKKKKNIFVKKDKNILSSFKNTLNNFKKTNKVVNPNIKHSDKKTKKKKTLREKKNTNEKENKFFYNRKCKDNTNVNNLKLKINNHFGNIHKVRSSLTSKLPTHYYSEKTKYPHKHSLSCMNYGRNISLCTKDISKNHNIKLMKKYKNNTKTHNMYNNKLFLKKCKLDVKRKSTYNSNMKNDLSKYISYTNNCKNSNFKEKKSLLNKMNLLSKILNPSRNNISLSKRTSHFITNKNGNNYSEKHNTKKILTQKHSMKEKNDKNCTNINAKACKELLKYLNRSSFIIFTKNHKKKSLKSKILKNKILNK</sequence>
<protein>
    <submittedName>
        <fullName evidence="1">Uncharacterized protein</fullName>
    </submittedName>
</protein>
<proteinExistence type="predicted"/>
<gene>
    <name evidence="1" type="ORF">PGAL8A_00476700</name>
</gene>
<dbReference type="GeneID" id="39733300"/>
<name>A0A1J1GXK4_PLAGA</name>
<dbReference type="EMBL" id="CVMV01000096">
    <property type="protein sequence ID" value="CRG97188.1"/>
    <property type="molecule type" value="Genomic_DNA"/>
</dbReference>
<dbReference type="OrthoDB" id="378833at2759"/>
<organism evidence="1 2">
    <name type="scientific">Plasmodium gallinaceum</name>
    <dbReference type="NCBI Taxonomy" id="5849"/>
    <lineage>
        <taxon>Eukaryota</taxon>
        <taxon>Sar</taxon>
        <taxon>Alveolata</taxon>
        <taxon>Apicomplexa</taxon>
        <taxon>Aconoidasida</taxon>
        <taxon>Haemosporida</taxon>
        <taxon>Plasmodiidae</taxon>
        <taxon>Plasmodium</taxon>
        <taxon>Plasmodium (Haemamoeba)</taxon>
    </lineage>
</organism>
<accession>A0A1J1GXK4</accession>
<keyword evidence="2" id="KW-1185">Reference proteome</keyword>
<dbReference type="Proteomes" id="UP000220797">
    <property type="component" value="Unassembled WGS sequence"/>
</dbReference>
<reference evidence="1" key="1">
    <citation type="submission" date="2015-04" db="EMBL/GenBank/DDBJ databases">
        <authorList>
            <consortium name="Pathogen Informatics"/>
        </authorList>
    </citation>
    <scope>NUCLEOTIDE SEQUENCE [LARGE SCALE GENOMIC DNA]</scope>
    <source>
        <strain evidence="1">8A</strain>
    </source>
</reference>
<comment type="caution">
    <text evidence="1">The sequence shown here is derived from an EMBL/GenBank/DDBJ whole genome shotgun (WGS) entry which is preliminary data.</text>
</comment>
<dbReference type="VEuPathDB" id="PlasmoDB:PGAL8A_00476700"/>
<dbReference type="AlphaFoldDB" id="A0A1J1GXK4"/>
<dbReference type="RefSeq" id="XP_028529991.1">
    <property type="nucleotide sequence ID" value="XM_028673550.1"/>
</dbReference>
<evidence type="ECO:0000313" key="1">
    <source>
        <dbReference type="EMBL" id="CRG97188.1"/>
    </source>
</evidence>